<comment type="caution">
    <text evidence="2">The sequence shown here is derived from an EMBL/GenBank/DDBJ whole genome shotgun (WGS) entry which is preliminary data.</text>
</comment>
<keyword evidence="1" id="KW-1133">Transmembrane helix</keyword>
<evidence type="ECO:0000313" key="3">
    <source>
        <dbReference type="Proteomes" id="UP000541558"/>
    </source>
</evidence>
<evidence type="ECO:0000256" key="1">
    <source>
        <dbReference type="SAM" id="Phobius"/>
    </source>
</evidence>
<keyword evidence="1" id="KW-0472">Membrane</keyword>
<dbReference type="EMBL" id="JAACJK010000221">
    <property type="protein sequence ID" value="KAF5314768.1"/>
    <property type="molecule type" value="Genomic_DNA"/>
</dbReference>
<dbReference type="Proteomes" id="UP000541558">
    <property type="component" value="Unassembled WGS sequence"/>
</dbReference>
<sequence length="192" mass="20663">MSTSGPSASTLHTVGSLAAQEPVSGGGLPRSYDCVCADRTRAPTSENRTDGMNAILTTAAQMWENGRIWRQHLLSEASGVRAASGITLLSVVRLVVESAMVYTLQLTTLVVLYFLRHPAMVILQAAIVPSIDIVFVLLSIRVHMATLRSERLRSPASIALPSWVHGIESADSSGRNSFEVPLTRNVDPLKVV</sequence>
<organism evidence="2 3">
    <name type="scientific">Ephemerocybe angulata</name>
    <dbReference type="NCBI Taxonomy" id="980116"/>
    <lineage>
        <taxon>Eukaryota</taxon>
        <taxon>Fungi</taxon>
        <taxon>Dikarya</taxon>
        <taxon>Basidiomycota</taxon>
        <taxon>Agaricomycotina</taxon>
        <taxon>Agaricomycetes</taxon>
        <taxon>Agaricomycetidae</taxon>
        <taxon>Agaricales</taxon>
        <taxon>Agaricineae</taxon>
        <taxon>Psathyrellaceae</taxon>
        <taxon>Ephemerocybe</taxon>
    </lineage>
</organism>
<keyword evidence="3" id="KW-1185">Reference proteome</keyword>
<proteinExistence type="predicted"/>
<feature type="transmembrane region" description="Helical" evidence="1">
    <location>
        <begin position="94"/>
        <end position="115"/>
    </location>
</feature>
<name>A0A8H5B2D6_9AGAR</name>
<dbReference type="OrthoDB" id="3346544at2759"/>
<protein>
    <submittedName>
        <fullName evidence="2">Uncharacterized protein</fullName>
    </submittedName>
</protein>
<gene>
    <name evidence="2" type="ORF">D9611_007107</name>
</gene>
<evidence type="ECO:0000313" key="2">
    <source>
        <dbReference type="EMBL" id="KAF5314768.1"/>
    </source>
</evidence>
<reference evidence="2 3" key="1">
    <citation type="journal article" date="2020" name="ISME J.">
        <title>Uncovering the hidden diversity of litter-decomposition mechanisms in mushroom-forming fungi.</title>
        <authorList>
            <person name="Floudas D."/>
            <person name="Bentzer J."/>
            <person name="Ahren D."/>
            <person name="Johansson T."/>
            <person name="Persson P."/>
            <person name="Tunlid A."/>
        </authorList>
    </citation>
    <scope>NUCLEOTIDE SEQUENCE [LARGE SCALE GENOMIC DNA]</scope>
    <source>
        <strain evidence="2 3">CBS 175.51</strain>
    </source>
</reference>
<keyword evidence="1" id="KW-0812">Transmembrane</keyword>
<feature type="transmembrane region" description="Helical" evidence="1">
    <location>
        <begin position="121"/>
        <end position="144"/>
    </location>
</feature>
<accession>A0A8H5B2D6</accession>
<dbReference type="AlphaFoldDB" id="A0A8H5B2D6"/>